<keyword evidence="4" id="KW-1185">Reference proteome</keyword>
<dbReference type="AlphaFoldDB" id="A0A6N7VVU8"/>
<dbReference type="InterPro" id="IPR000835">
    <property type="entry name" value="HTH_MarR-typ"/>
</dbReference>
<feature type="domain" description="HTH marR-type" evidence="2">
    <location>
        <begin position="17"/>
        <end position="153"/>
    </location>
</feature>
<sequence length="166" mass="18936">MQLLDISKQSEEEVAQIAELMQEMGRLRDAERKVSEASARYMKLNDTDMRALHYLIVCENQGVTATATDIAAYLGISGSSTTKLIDRLEKASHVIRTPHPTDRRALQITVTPETRRAAYETIGKHQSRRFYSAARLTSQEREIVIRFLRDMANDIDVSHADWIDDE</sequence>
<dbReference type="Pfam" id="PF12802">
    <property type="entry name" value="MarR_2"/>
    <property type="match status" value="1"/>
</dbReference>
<reference evidence="3 4" key="1">
    <citation type="submission" date="2019-08" db="EMBL/GenBank/DDBJ databases">
        <title>In-depth cultivation of the pig gut microbiome towards novel bacterial diversity and tailored functional studies.</title>
        <authorList>
            <person name="Wylensek D."/>
            <person name="Hitch T.C.A."/>
            <person name="Clavel T."/>
        </authorList>
    </citation>
    <scope>NUCLEOTIDE SEQUENCE [LARGE SCALE GENOMIC DNA]</scope>
    <source>
        <strain evidence="3 4">WB03_NA08</strain>
    </source>
</reference>
<name>A0A6N7VVU8_9ACTO</name>
<gene>
    <name evidence="3" type="ORF">FYJ24_10130</name>
</gene>
<evidence type="ECO:0000259" key="2">
    <source>
        <dbReference type="PROSITE" id="PS50995"/>
    </source>
</evidence>
<keyword evidence="1" id="KW-0175">Coiled coil</keyword>
<comment type="caution">
    <text evidence="3">The sequence shown here is derived from an EMBL/GenBank/DDBJ whole genome shotgun (WGS) entry which is preliminary data.</text>
</comment>
<evidence type="ECO:0000313" key="4">
    <source>
        <dbReference type="Proteomes" id="UP000470875"/>
    </source>
</evidence>
<dbReference type="SMART" id="SM00347">
    <property type="entry name" value="HTH_MARR"/>
    <property type="match status" value="1"/>
</dbReference>
<evidence type="ECO:0000256" key="1">
    <source>
        <dbReference type="SAM" id="Coils"/>
    </source>
</evidence>
<feature type="coiled-coil region" evidence="1">
    <location>
        <begin position="10"/>
        <end position="47"/>
    </location>
</feature>
<proteinExistence type="predicted"/>
<dbReference type="PANTHER" id="PTHR33164:SF43">
    <property type="entry name" value="HTH-TYPE TRANSCRIPTIONAL REPRESSOR YETL"/>
    <property type="match status" value="1"/>
</dbReference>
<protein>
    <submittedName>
        <fullName evidence="3">MarR family transcriptional regulator</fullName>
    </submittedName>
</protein>
<dbReference type="InterPro" id="IPR039422">
    <property type="entry name" value="MarR/SlyA-like"/>
</dbReference>
<dbReference type="Proteomes" id="UP000470875">
    <property type="component" value="Unassembled WGS sequence"/>
</dbReference>
<dbReference type="PROSITE" id="PS50995">
    <property type="entry name" value="HTH_MARR_2"/>
    <property type="match status" value="1"/>
</dbReference>
<dbReference type="SUPFAM" id="SSF46785">
    <property type="entry name" value="Winged helix' DNA-binding domain"/>
    <property type="match status" value="1"/>
</dbReference>
<organism evidence="3 4">
    <name type="scientific">Scrofimicrobium canadense</name>
    <dbReference type="NCBI Taxonomy" id="2652290"/>
    <lineage>
        <taxon>Bacteria</taxon>
        <taxon>Bacillati</taxon>
        <taxon>Actinomycetota</taxon>
        <taxon>Actinomycetes</taxon>
        <taxon>Actinomycetales</taxon>
        <taxon>Actinomycetaceae</taxon>
        <taxon>Scrofimicrobium</taxon>
    </lineage>
</organism>
<dbReference type="EMBL" id="VULO01000012">
    <property type="protein sequence ID" value="MSS85110.1"/>
    <property type="molecule type" value="Genomic_DNA"/>
</dbReference>
<dbReference type="GO" id="GO:0006950">
    <property type="term" value="P:response to stress"/>
    <property type="evidence" value="ECO:0007669"/>
    <property type="project" value="TreeGrafter"/>
</dbReference>
<dbReference type="RefSeq" id="WP_154546064.1">
    <property type="nucleotide sequence ID" value="NZ_VULO01000012.1"/>
</dbReference>
<dbReference type="InterPro" id="IPR036390">
    <property type="entry name" value="WH_DNA-bd_sf"/>
</dbReference>
<dbReference type="InterPro" id="IPR036388">
    <property type="entry name" value="WH-like_DNA-bd_sf"/>
</dbReference>
<evidence type="ECO:0000313" key="3">
    <source>
        <dbReference type="EMBL" id="MSS85110.1"/>
    </source>
</evidence>
<dbReference type="Gene3D" id="1.10.10.10">
    <property type="entry name" value="Winged helix-like DNA-binding domain superfamily/Winged helix DNA-binding domain"/>
    <property type="match status" value="1"/>
</dbReference>
<dbReference type="GO" id="GO:0003700">
    <property type="term" value="F:DNA-binding transcription factor activity"/>
    <property type="evidence" value="ECO:0007669"/>
    <property type="project" value="InterPro"/>
</dbReference>
<dbReference type="PANTHER" id="PTHR33164">
    <property type="entry name" value="TRANSCRIPTIONAL REGULATOR, MARR FAMILY"/>
    <property type="match status" value="1"/>
</dbReference>
<dbReference type="PRINTS" id="PR00598">
    <property type="entry name" value="HTHMARR"/>
</dbReference>
<accession>A0A6N7VVU8</accession>